<feature type="region of interest" description="Disordered" evidence="1">
    <location>
        <begin position="692"/>
        <end position="717"/>
    </location>
</feature>
<dbReference type="OrthoDB" id="194358at2759"/>
<dbReference type="EMBL" id="QJNU01001586">
    <property type="protein sequence ID" value="RYO74429.1"/>
    <property type="molecule type" value="Genomic_DNA"/>
</dbReference>
<dbReference type="AlphaFoldDB" id="A0A4Q4SS18"/>
<feature type="region of interest" description="Disordered" evidence="1">
    <location>
        <begin position="251"/>
        <end position="276"/>
    </location>
</feature>
<dbReference type="STRING" id="155417.A0A4Q4SS18"/>
<evidence type="ECO:0000313" key="3">
    <source>
        <dbReference type="Proteomes" id="UP000293360"/>
    </source>
</evidence>
<evidence type="ECO:0000313" key="2">
    <source>
        <dbReference type="EMBL" id="RYO74429.1"/>
    </source>
</evidence>
<sequence length="724" mass="82405">MLVDIASIIKWCKEYYQQVRRAEGFMNRIIALLRVWVPQLELLEDLLMPDDRSSQSLRMILANRWTLEQTRSCLQDLKELVTPKSDGSSSPSYKAEELLRELETHESSINLLLATRNVFDFRELHMEDETRPFLQWVLADLCDQSDRFIPQELLNLYEKHRGSVRTVLIDDLLKCLLAVTRWFSRQVCIAVDVVDESSKPRNHFLKVLTTIGTDPNFNRVSLLLISRDEQDIRAAVEALQPLGEITLFQSDSAEPHTPPRCNRPGRNGEASSPWRSQGKLVPEISKRYQAYTELSMDNHFVLNAISTYIDMIDLLELSDEPAIQGLLQNLSDTVFETYERLIVERIPHADGCNEHNRTFARTALALICSNSSEIPSADVLVEASLFNVPRGLAHAFDIQRLERILGCLIKFRVAPAHYTVKEYLFAPDTAKGPAKDFALTNVKTQILEFEIVFNGLLQFGNNRPRGQNQPTRYEEYCLRMTEKVLESRRALIVTEQSIWEAVLPCLKPNSLHMDALRNGAIRQVFPKWAKLNALFRTEKGAPELTAVYLKQMAPDDRATLWTDASIMSPEAGGRNAAANPGARPDNDPAALHAGGTTGQPLKMKAVRHLEERWVQSLLLEHADPDAVGDPVGEHSYGIEEDEDWYDHHPLEICSSTRRPWQYKSDKKHGFDIEDQVEHAWLRVEALFFQFGATEPEPESESEDEPEPEPTDGPHPERVVIMIDG</sequence>
<gene>
    <name evidence="2" type="ORF">DL764_010832</name>
</gene>
<organism evidence="2 3">
    <name type="scientific">Monosporascus ibericus</name>
    <dbReference type="NCBI Taxonomy" id="155417"/>
    <lineage>
        <taxon>Eukaryota</taxon>
        <taxon>Fungi</taxon>
        <taxon>Dikarya</taxon>
        <taxon>Ascomycota</taxon>
        <taxon>Pezizomycotina</taxon>
        <taxon>Sordariomycetes</taxon>
        <taxon>Xylariomycetidae</taxon>
        <taxon>Xylariales</taxon>
        <taxon>Xylariales incertae sedis</taxon>
        <taxon>Monosporascus</taxon>
    </lineage>
</organism>
<name>A0A4Q4SS18_9PEZI</name>
<feature type="compositionally biased region" description="Acidic residues" evidence="1">
    <location>
        <begin position="695"/>
        <end position="709"/>
    </location>
</feature>
<evidence type="ECO:0000256" key="1">
    <source>
        <dbReference type="SAM" id="MobiDB-lite"/>
    </source>
</evidence>
<keyword evidence="3" id="KW-1185">Reference proteome</keyword>
<protein>
    <submittedName>
        <fullName evidence="2">Uncharacterized protein</fullName>
    </submittedName>
</protein>
<proteinExistence type="predicted"/>
<dbReference type="Proteomes" id="UP000293360">
    <property type="component" value="Unassembled WGS sequence"/>
</dbReference>
<comment type="caution">
    <text evidence="2">The sequence shown here is derived from an EMBL/GenBank/DDBJ whole genome shotgun (WGS) entry which is preliminary data.</text>
</comment>
<accession>A0A4Q4SS18</accession>
<feature type="region of interest" description="Disordered" evidence="1">
    <location>
        <begin position="569"/>
        <end position="597"/>
    </location>
</feature>
<feature type="compositionally biased region" description="Low complexity" evidence="1">
    <location>
        <begin position="571"/>
        <end position="590"/>
    </location>
</feature>
<reference evidence="2 3" key="1">
    <citation type="submission" date="2018-06" db="EMBL/GenBank/DDBJ databases">
        <title>Complete Genomes of Monosporascus.</title>
        <authorList>
            <person name="Robinson A.J."/>
            <person name="Natvig D.O."/>
        </authorList>
    </citation>
    <scope>NUCLEOTIDE SEQUENCE [LARGE SCALE GENOMIC DNA]</scope>
    <source>
        <strain evidence="2 3">CBS 110550</strain>
    </source>
</reference>